<dbReference type="Gene3D" id="3.30.559.10">
    <property type="entry name" value="Chloramphenicol acetyltransferase-like domain"/>
    <property type="match status" value="1"/>
</dbReference>
<dbReference type="InterPro" id="IPR023213">
    <property type="entry name" value="CAT-like_dom_sf"/>
</dbReference>
<evidence type="ECO:0000313" key="2">
    <source>
        <dbReference type="EMBL" id="MEV0364715.1"/>
    </source>
</evidence>
<feature type="domain" description="O-acyltransferase WSD1-like N-terminal" evidence="1">
    <location>
        <begin position="7"/>
        <end position="218"/>
    </location>
</feature>
<organism evidence="2 3">
    <name type="scientific">Nocardia fusca</name>
    <dbReference type="NCBI Taxonomy" id="941183"/>
    <lineage>
        <taxon>Bacteria</taxon>
        <taxon>Bacillati</taxon>
        <taxon>Actinomycetota</taxon>
        <taxon>Actinomycetes</taxon>
        <taxon>Mycobacteriales</taxon>
        <taxon>Nocardiaceae</taxon>
        <taxon>Nocardia</taxon>
    </lineage>
</organism>
<accession>A0ABV3FAI1</accession>
<dbReference type="RefSeq" id="WP_357980105.1">
    <property type="nucleotide sequence ID" value="NZ_JBFAIH010000010.1"/>
</dbReference>
<dbReference type="InterPro" id="IPR004255">
    <property type="entry name" value="O-acyltransferase_WSD1_N"/>
</dbReference>
<dbReference type="Proteomes" id="UP001551658">
    <property type="component" value="Unassembled WGS sequence"/>
</dbReference>
<gene>
    <name evidence="2" type="ORF">AB0H72_18660</name>
</gene>
<dbReference type="SUPFAM" id="SSF52777">
    <property type="entry name" value="CoA-dependent acyltransferases"/>
    <property type="match status" value="1"/>
</dbReference>
<evidence type="ECO:0000259" key="1">
    <source>
        <dbReference type="Pfam" id="PF03007"/>
    </source>
</evidence>
<reference evidence="2 3" key="1">
    <citation type="submission" date="2024-06" db="EMBL/GenBank/DDBJ databases">
        <title>The Natural Products Discovery Center: Release of the First 8490 Sequenced Strains for Exploring Actinobacteria Biosynthetic Diversity.</title>
        <authorList>
            <person name="Kalkreuter E."/>
            <person name="Kautsar S.A."/>
            <person name="Yang D."/>
            <person name="Bader C.D."/>
            <person name="Teijaro C.N."/>
            <person name="Fluegel L."/>
            <person name="Davis C.M."/>
            <person name="Simpson J.R."/>
            <person name="Lauterbach L."/>
            <person name="Steele A.D."/>
            <person name="Gui C."/>
            <person name="Meng S."/>
            <person name="Li G."/>
            <person name="Viehrig K."/>
            <person name="Ye F."/>
            <person name="Su P."/>
            <person name="Kiefer A.F."/>
            <person name="Nichols A."/>
            <person name="Cepeda A.J."/>
            <person name="Yan W."/>
            <person name="Fan B."/>
            <person name="Jiang Y."/>
            <person name="Adhikari A."/>
            <person name="Zheng C.-J."/>
            <person name="Schuster L."/>
            <person name="Cowan T.M."/>
            <person name="Smanski M.J."/>
            <person name="Chevrette M.G."/>
            <person name="De Carvalho L.P.S."/>
            <person name="Shen B."/>
        </authorList>
    </citation>
    <scope>NUCLEOTIDE SEQUENCE [LARGE SCALE GENOMIC DNA]</scope>
    <source>
        <strain evidence="2 3">NPDC050671</strain>
    </source>
</reference>
<protein>
    <submittedName>
        <fullName evidence="2">Wax ester/triacylglycerol synthase domain-containing protein</fullName>
    </submittedName>
</protein>
<dbReference type="Pfam" id="PF03007">
    <property type="entry name" value="WS_DGAT_cat"/>
    <property type="match status" value="1"/>
</dbReference>
<proteinExistence type="predicted"/>
<evidence type="ECO:0000313" key="3">
    <source>
        <dbReference type="Proteomes" id="UP001551658"/>
    </source>
</evidence>
<comment type="caution">
    <text evidence="2">The sequence shown here is derived from an EMBL/GenBank/DDBJ whole genome shotgun (WGS) entry which is preliminary data.</text>
</comment>
<keyword evidence="3" id="KW-1185">Reference proteome</keyword>
<sequence>MPVEIELSSLDSHHLRLDVPAHPMNWVLVLELSPDGDPIRIDDVRARIAQRVDESDLYRLVLPTRPRRKPRFTLAASIDPTEHAKEHHVADRFGMLRQVEEFLGSPMRRDVPPWDFTLVHRQDTKAQTLLLRVHHALSDGFGAAGFIAMLIDTVSGSTAEYRRFVGTPRFKVDPVGPVTALAAGTRSSRLLRRKGRRRGHVRPVGDRAVRRVAEVTVSTETVRQNRLKLGASTQEYVYAMAGLAFARAFPEHADRPLRIMFPVTLDHTLAHTGNAASLAIFELPDAADSLPKRVHDVQAALHGSDPLRQAMDAPKTSHGLSYLPWRAQVLMTQLMAADSWDLAVGVNPAFSPEDRLLGREVTNVVGFHPMLGRELAVTALIFRDRVTIGMMADPAALPDVGLFAKHLRELMTGQV</sequence>
<dbReference type="EMBL" id="JBFAIH010000010">
    <property type="protein sequence ID" value="MEV0364715.1"/>
    <property type="molecule type" value="Genomic_DNA"/>
</dbReference>
<name>A0ABV3FAI1_9NOCA</name>